<evidence type="ECO:0000313" key="3">
    <source>
        <dbReference type="EMBL" id="PNQ72768.1"/>
    </source>
</evidence>
<accession>A0A2K1DXL4</accession>
<gene>
    <name evidence="3" type="ORF">C1T31_09665</name>
</gene>
<protein>
    <submittedName>
        <fullName evidence="3">CPBP family intramembrane metalloprotease</fullName>
    </submittedName>
</protein>
<dbReference type="RefSeq" id="WP_103052295.1">
    <property type="nucleotide sequence ID" value="NZ_POWF01000006.1"/>
</dbReference>
<keyword evidence="3" id="KW-0482">Metalloprotease</keyword>
<feature type="transmembrane region" description="Helical" evidence="1">
    <location>
        <begin position="133"/>
        <end position="153"/>
    </location>
</feature>
<feature type="transmembrane region" description="Helical" evidence="1">
    <location>
        <begin position="70"/>
        <end position="89"/>
    </location>
</feature>
<organism evidence="3 4">
    <name type="scientific">Hanstruepera neustonica</name>
    <dbReference type="NCBI Taxonomy" id="1445657"/>
    <lineage>
        <taxon>Bacteria</taxon>
        <taxon>Pseudomonadati</taxon>
        <taxon>Bacteroidota</taxon>
        <taxon>Flavobacteriia</taxon>
        <taxon>Flavobacteriales</taxon>
        <taxon>Flavobacteriaceae</taxon>
        <taxon>Hanstruepera</taxon>
    </lineage>
</organism>
<keyword evidence="1" id="KW-0812">Transmembrane</keyword>
<dbReference type="Pfam" id="PF02517">
    <property type="entry name" value="Rce1-like"/>
    <property type="match status" value="1"/>
</dbReference>
<feature type="transmembrane region" description="Helical" evidence="1">
    <location>
        <begin position="29"/>
        <end position="49"/>
    </location>
</feature>
<feature type="transmembrane region" description="Helical" evidence="1">
    <location>
        <begin position="188"/>
        <end position="206"/>
    </location>
</feature>
<keyword evidence="4" id="KW-1185">Reference proteome</keyword>
<feature type="transmembrane region" description="Helical" evidence="1">
    <location>
        <begin position="159"/>
        <end position="176"/>
    </location>
</feature>
<dbReference type="Proteomes" id="UP000236641">
    <property type="component" value="Unassembled WGS sequence"/>
</dbReference>
<name>A0A2K1DXL4_9FLAO</name>
<keyword evidence="3" id="KW-0645">Protease</keyword>
<dbReference type="AlphaFoldDB" id="A0A2K1DXL4"/>
<keyword evidence="1" id="KW-1133">Transmembrane helix</keyword>
<evidence type="ECO:0000256" key="1">
    <source>
        <dbReference type="SAM" id="Phobius"/>
    </source>
</evidence>
<dbReference type="GO" id="GO:0004175">
    <property type="term" value="F:endopeptidase activity"/>
    <property type="evidence" value="ECO:0007669"/>
    <property type="project" value="UniProtKB-ARBA"/>
</dbReference>
<keyword evidence="3" id="KW-0378">Hydrolase</keyword>
<dbReference type="OrthoDB" id="9805801at2"/>
<feature type="transmembrane region" description="Helical" evidence="1">
    <location>
        <begin position="101"/>
        <end position="121"/>
    </location>
</feature>
<dbReference type="EMBL" id="POWF01000006">
    <property type="protein sequence ID" value="PNQ72768.1"/>
    <property type="molecule type" value="Genomic_DNA"/>
</dbReference>
<comment type="caution">
    <text evidence="3">The sequence shown here is derived from an EMBL/GenBank/DDBJ whole genome shotgun (WGS) entry which is preliminary data.</text>
</comment>
<dbReference type="InterPro" id="IPR003675">
    <property type="entry name" value="Rce1/LyrA-like_dom"/>
</dbReference>
<dbReference type="GO" id="GO:0006508">
    <property type="term" value="P:proteolysis"/>
    <property type="evidence" value="ECO:0007669"/>
    <property type="project" value="UniProtKB-KW"/>
</dbReference>
<evidence type="ECO:0000313" key="4">
    <source>
        <dbReference type="Proteomes" id="UP000236641"/>
    </source>
</evidence>
<keyword evidence="1" id="KW-0472">Membrane</keyword>
<proteinExistence type="predicted"/>
<dbReference type="GO" id="GO:0008237">
    <property type="term" value="F:metallopeptidase activity"/>
    <property type="evidence" value="ECO:0007669"/>
    <property type="project" value="UniProtKB-KW"/>
</dbReference>
<sequence length="208" mass="24123">MHSVPYKLSEFFILFVLFPVSLVLNYPLVVKMCLGVFGFLYVLFVLVRIEKLQLKISSNLNWRAFWKQTLFKLLTISIVTVLYMVFIDADNLFVVVLNKPVLWVAILFIYSVFSVYPQELIYRTFFFKRYESLFSSPGLAIFMNAILFSMAHLLFKNTLVLFLTFCGGLLFAWTFLKTRSTLLVTIEHAIYGCWLFTVGMGSMLGFPS</sequence>
<evidence type="ECO:0000259" key="2">
    <source>
        <dbReference type="Pfam" id="PF02517"/>
    </source>
</evidence>
<reference evidence="3 4" key="1">
    <citation type="submission" date="2018-01" db="EMBL/GenBank/DDBJ databases">
        <title>The draft genome of Hanstruepera neustonica JCM19743.</title>
        <authorList>
            <person name="He R.-H."/>
            <person name="Du Z.-J."/>
        </authorList>
    </citation>
    <scope>NUCLEOTIDE SEQUENCE [LARGE SCALE GENOMIC DNA]</scope>
    <source>
        <strain evidence="3 4">JCM19743</strain>
    </source>
</reference>
<feature type="domain" description="CAAX prenyl protease 2/Lysostaphin resistance protein A-like" evidence="2">
    <location>
        <begin position="102"/>
        <end position="191"/>
    </location>
</feature>
<dbReference type="GO" id="GO:0080120">
    <property type="term" value="P:CAAX-box protein maturation"/>
    <property type="evidence" value="ECO:0007669"/>
    <property type="project" value="UniProtKB-ARBA"/>
</dbReference>